<evidence type="ECO:0000256" key="1">
    <source>
        <dbReference type="ARBA" id="ARBA00022676"/>
    </source>
</evidence>
<dbReference type="Proteomes" id="UP000324133">
    <property type="component" value="Unassembled WGS sequence"/>
</dbReference>
<evidence type="ECO:0000313" key="5">
    <source>
        <dbReference type="EMBL" id="KAA3437769.1"/>
    </source>
</evidence>
<dbReference type="Pfam" id="PF00534">
    <property type="entry name" value="Glycos_transf_1"/>
    <property type="match status" value="1"/>
</dbReference>
<dbReference type="InterPro" id="IPR001296">
    <property type="entry name" value="Glyco_trans_1"/>
</dbReference>
<dbReference type="SUPFAM" id="SSF53756">
    <property type="entry name" value="UDP-Glycosyltransferase/glycogen phosphorylase"/>
    <property type="match status" value="1"/>
</dbReference>
<feature type="domain" description="Glycosyl transferase family 1" evidence="3">
    <location>
        <begin position="181"/>
        <end position="336"/>
    </location>
</feature>
<reference evidence="5 6" key="1">
    <citation type="submission" date="2019-07" db="EMBL/GenBank/DDBJ databases">
        <title>Rufibacter sp. nov., isolated from lake sediment.</title>
        <authorList>
            <person name="Qu J.-H."/>
        </authorList>
    </citation>
    <scope>NUCLEOTIDE SEQUENCE [LARGE SCALE GENOMIC DNA]</scope>
    <source>
        <strain evidence="5 6">NBS58-1</strain>
    </source>
</reference>
<dbReference type="Gene3D" id="3.40.50.2000">
    <property type="entry name" value="Glycogen Phosphorylase B"/>
    <property type="match status" value="2"/>
</dbReference>
<dbReference type="GO" id="GO:0016757">
    <property type="term" value="F:glycosyltransferase activity"/>
    <property type="evidence" value="ECO:0007669"/>
    <property type="project" value="UniProtKB-KW"/>
</dbReference>
<dbReference type="AlphaFoldDB" id="A0A5B6TBB4"/>
<dbReference type="RefSeq" id="WP_149090833.1">
    <property type="nucleotide sequence ID" value="NZ_VKKY01000002.1"/>
</dbReference>
<evidence type="ECO:0000313" key="6">
    <source>
        <dbReference type="Proteomes" id="UP000324133"/>
    </source>
</evidence>
<proteinExistence type="predicted"/>
<evidence type="ECO:0000256" key="2">
    <source>
        <dbReference type="ARBA" id="ARBA00022679"/>
    </source>
</evidence>
<accession>A0A5B6TBB4</accession>
<gene>
    <name evidence="5" type="ORF">FOA19_10765</name>
</gene>
<dbReference type="Pfam" id="PF13439">
    <property type="entry name" value="Glyco_transf_4"/>
    <property type="match status" value="1"/>
</dbReference>
<keyword evidence="6" id="KW-1185">Reference proteome</keyword>
<organism evidence="5 6">
    <name type="scientific">Rufibacter hautae</name>
    <dbReference type="NCBI Taxonomy" id="2595005"/>
    <lineage>
        <taxon>Bacteria</taxon>
        <taxon>Pseudomonadati</taxon>
        <taxon>Bacteroidota</taxon>
        <taxon>Cytophagia</taxon>
        <taxon>Cytophagales</taxon>
        <taxon>Hymenobacteraceae</taxon>
        <taxon>Rufibacter</taxon>
    </lineage>
</organism>
<protein>
    <submittedName>
        <fullName evidence="5">Glycosyltransferase family 4 protein</fullName>
    </submittedName>
</protein>
<dbReference type="OrthoDB" id="9813214at2"/>
<keyword evidence="2 5" id="KW-0808">Transferase</keyword>
<evidence type="ECO:0000259" key="3">
    <source>
        <dbReference type="Pfam" id="PF00534"/>
    </source>
</evidence>
<name>A0A5B6TBB4_9BACT</name>
<dbReference type="InterPro" id="IPR028098">
    <property type="entry name" value="Glyco_trans_4-like_N"/>
</dbReference>
<keyword evidence="1" id="KW-0328">Glycosyltransferase</keyword>
<sequence length="360" mass="40853">MAKSIVFTVTTDISHDQRMLRTANSLASAGYAVTLVGRLLPGSIELPSLPFRSHRIKCRFRKGPLFYLEYNLRLVTWFFSHRYDIYGAVDADTALAGLVTVAWRRKPLVYDAHELFPEMPEVVNRPLVKSLWALLEKIVFKRATLAYTVSGSLVTYFQQKYRGPVHLVRNMPVRQLSASLPASPPYFIYQGALNVGRGLENTIRAMQGVPAQLVICGTGPLMPQLVELTRELELQNKVIFKGNVPPTDLSRITAAAWAGIMLLDNQGLSYYYSLANKFFDYVQAGIPQVCVPFPEYVELNAHHEVALLVNNHVEEVRVALLTLLQEEEVYQKLQRNCLQAREEWTWETEEKHLLSLYAGL</sequence>
<comment type="caution">
    <text evidence="5">The sequence shown here is derived from an EMBL/GenBank/DDBJ whole genome shotgun (WGS) entry which is preliminary data.</text>
</comment>
<dbReference type="PANTHER" id="PTHR12526">
    <property type="entry name" value="GLYCOSYLTRANSFERASE"/>
    <property type="match status" value="1"/>
</dbReference>
<feature type="domain" description="Glycosyltransferase subfamily 4-like N-terminal" evidence="4">
    <location>
        <begin position="19"/>
        <end position="170"/>
    </location>
</feature>
<dbReference type="EMBL" id="VKKY01000002">
    <property type="protein sequence ID" value="KAA3437769.1"/>
    <property type="molecule type" value="Genomic_DNA"/>
</dbReference>
<dbReference type="PANTHER" id="PTHR12526:SF629">
    <property type="entry name" value="TEICHURONIC ACID BIOSYNTHESIS GLYCOSYLTRANSFERASE TUAH-RELATED"/>
    <property type="match status" value="1"/>
</dbReference>
<evidence type="ECO:0000259" key="4">
    <source>
        <dbReference type="Pfam" id="PF13439"/>
    </source>
</evidence>